<evidence type="ECO:0000313" key="3">
    <source>
        <dbReference type="EMBL" id="RTY39457.1"/>
    </source>
</evidence>
<feature type="chain" id="PRO_5019485053" evidence="1">
    <location>
        <begin position="30"/>
        <end position="294"/>
    </location>
</feature>
<feature type="domain" description="M23ase beta-sheet core" evidence="2">
    <location>
        <begin position="183"/>
        <end position="281"/>
    </location>
</feature>
<dbReference type="InterPro" id="IPR011055">
    <property type="entry name" value="Dup_hybrid_motif"/>
</dbReference>
<dbReference type="Proteomes" id="UP000279908">
    <property type="component" value="Unassembled WGS sequence"/>
</dbReference>
<evidence type="ECO:0000256" key="1">
    <source>
        <dbReference type="SAM" id="SignalP"/>
    </source>
</evidence>
<evidence type="ECO:0000259" key="2">
    <source>
        <dbReference type="Pfam" id="PF01551"/>
    </source>
</evidence>
<keyword evidence="1" id="KW-0732">Signal</keyword>
<accession>A0A432AX96</accession>
<dbReference type="SUPFAM" id="SSF51261">
    <property type="entry name" value="Duplicated hybrid motif"/>
    <property type="match status" value="1"/>
</dbReference>
<protein>
    <submittedName>
        <fullName evidence="3">M23 family metallopeptidase</fullName>
    </submittedName>
</protein>
<dbReference type="PANTHER" id="PTHR21666">
    <property type="entry name" value="PEPTIDASE-RELATED"/>
    <property type="match status" value="1"/>
</dbReference>
<comment type="caution">
    <text evidence="3">The sequence shown here is derived from an EMBL/GenBank/DDBJ whole genome shotgun (WGS) entry which is preliminary data.</text>
</comment>
<dbReference type="Gene3D" id="2.60.40.1590">
    <property type="entry name" value="Peptidoglycan hydrolase domains"/>
    <property type="match status" value="1"/>
</dbReference>
<organism evidence="3 4">
    <name type="scientific">Chlorobium phaeovibrioides</name>
    <dbReference type="NCBI Taxonomy" id="1094"/>
    <lineage>
        <taxon>Bacteria</taxon>
        <taxon>Pseudomonadati</taxon>
        <taxon>Chlorobiota</taxon>
        <taxon>Chlorobiia</taxon>
        <taxon>Chlorobiales</taxon>
        <taxon>Chlorobiaceae</taxon>
        <taxon>Chlorobium/Pelodictyon group</taxon>
        <taxon>Chlorobium</taxon>
    </lineage>
</organism>
<dbReference type="PANTHER" id="PTHR21666:SF290">
    <property type="entry name" value="PEPTIDASE M23 DOMAIN PROTEIN"/>
    <property type="match status" value="1"/>
</dbReference>
<proteinExistence type="predicted"/>
<reference evidence="3 4" key="1">
    <citation type="submission" date="2018-12" db="EMBL/GenBank/DDBJ databases">
        <authorList>
            <person name="Lunina O.N."/>
            <person name="Grouzdev D.S."/>
            <person name="Gorlenko V.M."/>
            <person name="Savvichev A.S."/>
        </authorList>
    </citation>
    <scope>NUCLEOTIDE SEQUENCE [LARGE SCALE GENOMIC DNA]</scope>
    <source>
        <strain evidence="3 4">BrKhr-17</strain>
    </source>
</reference>
<dbReference type="CDD" id="cd12797">
    <property type="entry name" value="M23_peptidase"/>
    <property type="match status" value="1"/>
</dbReference>
<sequence>MNTLVTMKRLTLLAALPLLLSLMSMSAFAGDGTLKLKVSKTERTQGEFFIVEAEGAESEPTLFFMERKWQMFPDNEGGWTAMVPVENLSTPGSYAFLLRDGKRERHQKVRIRTNNLPIQNITLRGSKAGLHATETEKTKVRSALQTITAEKLNSGPLILPCKGEISSIFGRKRSYNGGPAASYHKGVDFGAPSGTPVLAPASGTVILAGTVEDGFVVHGNTVILNHGHALTSVYLHMSSITVREGDRVQRGEEIGRVGHTGISTAPHLHWGTYLYGISVDPLFLVTTSSPEGAP</sequence>
<dbReference type="Pfam" id="PF01551">
    <property type="entry name" value="Peptidase_M23"/>
    <property type="match status" value="1"/>
</dbReference>
<evidence type="ECO:0000313" key="4">
    <source>
        <dbReference type="Proteomes" id="UP000279908"/>
    </source>
</evidence>
<dbReference type="Gene3D" id="2.70.70.10">
    <property type="entry name" value="Glucose Permease (Domain IIA)"/>
    <property type="match status" value="1"/>
</dbReference>
<dbReference type="InterPro" id="IPR016047">
    <property type="entry name" value="M23ase_b-sheet_dom"/>
</dbReference>
<gene>
    <name evidence="3" type="ORF">EKD02_01930</name>
</gene>
<feature type="signal peptide" evidence="1">
    <location>
        <begin position="1"/>
        <end position="29"/>
    </location>
</feature>
<name>A0A432AX96_CHLPH</name>
<dbReference type="AlphaFoldDB" id="A0A432AX96"/>
<dbReference type="InterPro" id="IPR050570">
    <property type="entry name" value="Cell_wall_metabolism_enzyme"/>
</dbReference>
<dbReference type="GO" id="GO:0004222">
    <property type="term" value="F:metalloendopeptidase activity"/>
    <property type="evidence" value="ECO:0007669"/>
    <property type="project" value="TreeGrafter"/>
</dbReference>
<dbReference type="EMBL" id="RXYK01000002">
    <property type="protein sequence ID" value="RTY39457.1"/>
    <property type="molecule type" value="Genomic_DNA"/>
</dbReference>